<reference evidence="1 2" key="1">
    <citation type="submission" date="2018-02" db="EMBL/GenBank/DDBJ databases">
        <title>Complete genome of Nitrosopumilus ureaphilus PS0.</title>
        <authorList>
            <person name="Qin W."/>
            <person name="Zheng Y."/>
            <person name="Stahl D.A."/>
        </authorList>
    </citation>
    <scope>NUCLEOTIDE SEQUENCE [LARGE SCALE GENOMIC DNA]</scope>
    <source>
        <strain evidence="1 2">PS0</strain>
    </source>
</reference>
<evidence type="ECO:0000313" key="2">
    <source>
        <dbReference type="Proteomes" id="UP000509478"/>
    </source>
</evidence>
<evidence type="ECO:0000313" key="1">
    <source>
        <dbReference type="EMBL" id="QLH06382.1"/>
    </source>
</evidence>
<dbReference type="EMBL" id="CP026995">
    <property type="protein sequence ID" value="QLH06382.1"/>
    <property type="molecule type" value="Genomic_DNA"/>
</dbReference>
<dbReference type="Proteomes" id="UP000509478">
    <property type="component" value="Chromosome"/>
</dbReference>
<sequence length="80" mass="9626">MSRNQRKYSIHDVSKNEMEKEIISNEIVEIAKKVLSSEKHQYVEYLCTQYKNKKNNGMLRNNYGHFCLIKCLKEQLMQKQ</sequence>
<dbReference type="KEGG" id="nue:C5F50_04295"/>
<organism evidence="1 2">
    <name type="scientific">Nitrosopumilus ureiphilus</name>
    <dbReference type="NCBI Taxonomy" id="1470067"/>
    <lineage>
        <taxon>Archaea</taxon>
        <taxon>Nitrososphaerota</taxon>
        <taxon>Nitrososphaeria</taxon>
        <taxon>Nitrosopumilales</taxon>
        <taxon>Nitrosopumilaceae</taxon>
        <taxon>Nitrosopumilus</taxon>
    </lineage>
</organism>
<name>A0A7D5RAR0_9ARCH</name>
<accession>A0A7D5RAR0</accession>
<dbReference type="AlphaFoldDB" id="A0A7D5RAR0"/>
<keyword evidence="2" id="KW-1185">Reference proteome</keyword>
<gene>
    <name evidence="1" type="ORF">C5F50_04295</name>
</gene>
<protein>
    <submittedName>
        <fullName evidence="1">Uncharacterized protein</fullName>
    </submittedName>
</protein>
<proteinExistence type="predicted"/>